<dbReference type="KEGG" id="ptkz:JDV02_006101"/>
<dbReference type="RefSeq" id="XP_047843440.1">
    <property type="nucleotide sequence ID" value="XM_047987455.1"/>
</dbReference>
<name>A0A9Q8QFN0_9HYPO</name>
<gene>
    <name evidence="1" type="ORF">JDV02_006101</name>
</gene>
<dbReference type="Proteomes" id="UP000829364">
    <property type="component" value="Chromosome 5"/>
</dbReference>
<dbReference type="GeneID" id="72068050"/>
<organism evidence="1 2">
    <name type="scientific">Purpureocillium takamizusanense</name>
    <dbReference type="NCBI Taxonomy" id="2060973"/>
    <lineage>
        <taxon>Eukaryota</taxon>
        <taxon>Fungi</taxon>
        <taxon>Dikarya</taxon>
        <taxon>Ascomycota</taxon>
        <taxon>Pezizomycotina</taxon>
        <taxon>Sordariomycetes</taxon>
        <taxon>Hypocreomycetidae</taxon>
        <taxon>Hypocreales</taxon>
        <taxon>Ophiocordycipitaceae</taxon>
        <taxon>Purpureocillium</taxon>
    </lineage>
</organism>
<dbReference type="EMBL" id="CP086358">
    <property type="protein sequence ID" value="UNI19959.1"/>
    <property type="molecule type" value="Genomic_DNA"/>
</dbReference>
<evidence type="ECO:0000313" key="1">
    <source>
        <dbReference type="EMBL" id="UNI19959.1"/>
    </source>
</evidence>
<dbReference type="AlphaFoldDB" id="A0A9Q8QFN0"/>
<accession>A0A9Q8QFN0</accession>
<sequence length="108" mass="11876">MVFILDSPQRTRGWDEWLNRHTSMSNRFIESKSHQSRKDAWLTAAAPPAYWQHLILPPLYHSSASSLQHGVASSIPATPFRSALPPPLFSKASSGSGLLAGAFCLDTD</sequence>
<keyword evidence="2" id="KW-1185">Reference proteome</keyword>
<proteinExistence type="predicted"/>
<evidence type="ECO:0000313" key="2">
    <source>
        <dbReference type="Proteomes" id="UP000829364"/>
    </source>
</evidence>
<reference evidence="1" key="1">
    <citation type="submission" date="2021-11" db="EMBL/GenBank/DDBJ databases">
        <title>Purpureocillium_takamizusanense_genome.</title>
        <authorList>
            <person name="Nguyen N.-H."/>
        </authorList>
    </citation>
    <scope>NUCLEOTIDE SEQUENCE</scope>
    <source>
        <strain evidence="1">PT3</strain>
    </source>
</reference>
<protein>
    <submittedName>
        <fullName evidence="1">Uncharacterized protein</fullName>
    </submittedName>
</protein>